<dbReference type="InterPro" id="IPR050097">
    <property type="entry name" value="Ferredoxin-NADP_redctase_2"/>
</dbReference>
<keyword evidence="2 4" id="KW-0560">Oxidoreductase</keyword>
<dbReference type="eggNOG" id="arCOG01296">
    <property type="taxonomic scope" value="Archaea"/>
</dbReference>
<dbReference type="InParanoid" id="M9SLS5"/>
<dbReference type="EMBL" id="CP004049">
    <property type="protein sequence ID" value="AGI86367.1"/>
    <property type="molecule type" value="Genomic_DNA"/>
</dbReference>
<dbReference type="AlphaFoldDB" id="M9SLS5"/>
<keyword evidence="1" id="KW-0285">Flavoprotein</keyword>
<proteinExistence type="predicted"/>
<keyword evidence="5" id="KW-1185">Reference proteome</keyword>
<dbReference type="Proteomes" id="UP000012672">
    <property type="component" value="Chromosome"/>
</dbReference>
<dbReference type="GO" id="GO:0004791">
    <property type="term" value="F:thioredoxin-disulfide reductase (NADPH) activity"/>
    <property type="evidence" value="ECO:0007669"/>
    <property type="project" value="UniProtKB-EC"/>
</dbReference>
<dbReference type="STRING" id="1236689.MMALV_16510"/>
<evidence type="ECO:0000313" key="5">
    <source>
        <dbReference type="Proteomes" id="UP000012672"/>
    </source>
</evidence>
<dbReference type="HOGENOM" id="CLU_031864_5_3_2"/>
<dbReference type="SUPFAM" id="SSF51905">
    <property type="entry name" value="FAD/NAD(P)-binding domain"/>
    <property type="match status" value="1"/>
</dbReference>
<dbReference type="Pfam" id="PF07992">
    <property type="entry name" value="Pyr_redox_2"/>
    <property type="match status" value="1"/>
</dbReference>
<dbReference type="Gene3D" id="3.50.50.60">
    <property type="entry name" value="FAD/NAD(P)-binding domain"/>
    <property type="match status" value="2"/>
</dbReference>
<reference evidence="4 5" key="1">
    <citation type="journal article" date="2012" name="J. Bacteriol.">
        <title>Genome sequence of 'Candidatus Methanomethylophilus alvus' Mx1201, a methanogenic archaeon from the human gut belonging to a seventh order of methanogens.</title>
        <authorList>
            <person name="Borrel G."/>
            <person name="Harris H.M."/>
            <person name="Tottey W."/>
            <person name="Mihajlovski A."/>
            <person name="Parisot N."/>
            <person name="Peyretaillade E."/>
            <person name="Peyret P."/>
            <person name="Gribaldo S."/>
            <person name="O'Toole P.W."/>
            <person name="Brugere J.F."/>
        </authorList>
    </citation>
    <scope>NUCLEOTIDE SEQUENCE [LARGE SCALE GENOMIC DNA]</scope>
    <source>
        <strain evidence="4 5">Mx1201</strain>
    </source>
</reference>
<evidence type="ECO:0000259" key="3">
    <source>
        <dbReference type="Pfam" id="PF07992"/>
    </source>
</evidence>
<evidence type="ECO:0000256" key="2">
    <source>
        <dbReference type="ARBA" id="ARBA00023002"/>
    </source>
</evidence>
<dbReference type="PRINTS" id="PR00469">
    <property type="entry name" value="PNDRDTASEII"/>
</dbReference>
<protein>
    <submittedName>
        <fullName evidence="4">Thioredoxin reductase</fullName>
        <ecNumber evidence="4">1.8.1.9</ecNumber>
    </submittedName>
</protein>
<dbReference type="PANTHER" id="PTHR48105">
    <property type="entry name" value="THIOREDOXIN REDUCTASE 1-RELATED-RELATED"/>
    <property type="match status" value="1"/>
</dbReference>
<dbReference type="PRINTS" id="PR00368">
    <property type="entry name" value="FADPNR"/>
</dbReference>
<dbReference type="InterPro" id="IPR036188">
    <property type="entry name" value="FAD/NAD-bd_sf"/>
</dbReference>
<gene>
    <name evidence="4" type="ORF">MMALV_16510</name>
</gene>
<feature type="domain" description="FAD/NAD(P)-binding" evidence="3">
    <location>
        <begin position="9"/>
        <end position="286"/>
    </location>
</feature>
<sequence>MRQTAMEADVVIIGSGPAGLQAAIHAARKKVSTVLIGKLENSSTFEIPVENYFGTPGKQSGTELLMNGVRQAVSFGCEVEDMNVVSAERKGDRFMVTAESGVVVEAKAVVLATGITRNTLGVPGEKEFGNGKGVSYCASCDCNFYKGKAVAVVGGQSEAAISAELMTRYASKVYWVFSKLDADISLVEKAVSAGAERIEVPVKQIKGDDRVRSILLSDGNEVPVDGVFIELGGKSSVDLAMDLGIMPEMDDSVKVDRGCATSVPGVFACGDITGRPWQIGKAVGEGVVAGSAAADYAKKVGQ</sequence>
<evidence type="ECO:0000256" key="1">
    <source>
        <dbReference type="ARBA" id="ARBA00022630"/>
    </source>
</evidence>
<dbReference type="EC" id="1.8.1.9" evidence="4"/>
<dbReference type="KEGG" id="max:MMALV_16510"/>
<accession>M9SLS5</accession>
<name>M9SLS5_METAX</name>
<evidence type="ECO:0000313" key="4">
    <source>
        <dbReference type="EMBL" id="AGI86367.1"/>
    </source>
</evidence>
<organism evidence="4 5">
    <name type="scientific">Methanomethylophilus alvi (strain Mx1201)</name>
    <dbReference type="NCBI Taxonomy" id="1236689"/>
    <lineage>
        <taxon>Archaea</taxon>
        <taxon>Methanobacteriati</taxon>
        <taxon>Thermoplasmatota</taxon>
        <taxon>Thermoplasmata</taxon>
        <taxon>Methanomassiliicoccales</taxon>
        <taxon>Methanomethylophilaceae</taxon>
        <taxon>Methanomethylophilus</taxon>
    </lineage>
</organism>
<dbReference type="InterPro" id="IPR023753">
    <property type="entry name" value="FAD/NAD-binding_dom"/>
</dbReference>